<dbReference type="PANTHER" id="PTHR33112">
    <property type="entry name" value="DOMAIN PROTEIN, PUTATIVE-RELATED"/>
    <property type="match status" value="1"/>
</dbReference>
<dbReference type="AlphaFoldDB" id="A0A0D2DUR3"/>
<dbReference type="RefSeq" id="XP_016259535.1">
    <property type="nucleotide sequence ID" value="XM_016410513.1"/>
</dbReference>
<dbReference type="Proteomes" id="UP000053342">
    <property type="component" value="Unassembled WGS sequence"/>
</dbReference>
<protein>
    <recommendedName>
        <fullName evidence="1">Heterokaryon incompatibility domain-containing protein</fullName>
    </recommendedName>
</protein>
<dbReference type="GeneID" id="27361176"/>
<evidence type="ECO:0000313" key="3">
    <source>
        <dbReference type="Proteomes" id="UP000053342"/>
    </source>
</evidence>
<name>A0A0D2DUR3_9EURO</name>
<sequence length="696" mass="78457">MSLSHYVAGGALCSASIRERRLEWSDLASQYSQARHNLQACLACRDLEPTEVSKTGHYLDLDITLAELRHTAAHGCRRCQILLEGLSHFVSCWEGPEDEDGEIPAEEEIEIALTPYVDALLEMRIAWPVLPQPRGPGSRYSHIDLEFYCHAGEDAPFPEFRQASEIPRHSNCDVSFSVIQKWIESCLSEHDLCNADDASAKMPTRVLEIGNATESNVVRLTSKPRPGAKYAALSHSWGESKRRLKQVPKTKKDNIRSREQGIAWSELTKTFQDAVLIARRLGLDYLWIDALCIIQDFDDDWAMEASRMAAIYGNAHVVISATRSETGDGGCFADRPSSFRVPSTTDDTTGTTGTTTCVHVRERPPHRDLDNGRASIFARSPLLDRAWIYQERLLAKRVVHYVEHEIMWECRTCVWCECKGHNDRNFKYNLAALLHDKDNVPRRYLEWSLIVNRYTARSLFADADRLPALSGIAGRFHLPGMGRYLAGLWENSMPESLAWGASRGGVGTRKMRRPREYRAPTWSWASVEAAFGMYIPDEDDPPGYTCKVIAAECILKSPDPYGQIVDGHLALSGLSFKTTLEYRYDDLRLNQIPPKYVLRPGDELFFDLDEDVPLDDPHSPDHVPEGTPLLVLILVGNNDFVRSAGRQDSSRDDYFQGLALRRSVRCEGAYERVGRVNGQMNAVVEGTLREIEVKIV</sequence>
<dbReference type="EMBL" id="KN847340">
    <property type="protein sequence ID" value="KIW39319.1"/>
    <property type="molecule type" value="Genomic_DNA"/>
</dbReference>
<dbReference type="OrthoDB" id="5125733at2759"/>
<dbReference type="Pfam" id="PF06985">
    <property type="entry name" value="HET"/>
    <property type="match status" value="1"/>
</dbReference>
<dbReference type="STRING" id="215243.A0A0D2DUR3"/>
<accession>A0A0D2DUR3</accession>
<dbReference type="InterPro" id="IPR010730">
    <property type="entry name" value="HET"/>
</dbReference>
<organism evidence="2 3">
    <name type="scientific">Exophiala oligosperma</name>
    <dbReference type="NCBI Taxonomy" id="215243"/>
    <lineage>
        <taxon>Eukaryota</taxon>
        <taxon>Fungi</taxon>
        <taxon>Dikarya</taxon>
        <taxon>Ascomycota</taxon>
        <taxon>Pezizomycotina</taxon>
        <taxon>Eurotiomycetes</taxon>
        <taxon>Chaetothyriomycetidae</taxon>
        <taxon>Chaetothyriales</taxon>
        <taxon>Herpotrichiellaceae</taxon>
        <taxon>Exophiala</taxon>
    </lineage>
</organism>
<feature type="domain" description="Heterokaryon incompatibility" evidence="1">
    <location>
        <begin position="230"/>
        <end position="391"/>
    </location>
</feature>
<evidence type="ECO:0000313" key="2">
    <source>
        <dbReference type="EMBL" id="KIW39319.1"/>
    </source>
</evidence>
<dbReference type="PANTHER" id="PTHR33112:SF9">
    <property type="entry name" value="HETEROKARYON INCOMPATIBILITY DOMAIN-CONTAINING PROTEIN"/>
    <property type="match status" value="1"/>
</dbReference>
<dbReference type="VEuPathDB" id="FungiDB:PV06_09102"/>
<evidence type="ECO:0000259" key="1">
    <source>
        <dbReference type="Pfam" id="PF06985"/>
    </source>
</evidence>
<gene>
    <name evidence="2" type="ORF">PV06_09102</name>
</gene>
<proteinExistence type="predicted"/>
<dbReference type="HOGENOM" id="CLU_002639_3_1_1"/>
<keyword evidence="3" id="KW-1185">Reference proteome</keyword>
<reference evidence="2 3" key="1">
    <citation type="submission" date="2015-01" db="EMBL/GenBank/DDBJ databases">
        <title>The Genome Sequence of Exophiala oligosperma CBS72588.</title>
        <authorList>
            <consortium name="The Broad Institute Genomics Platform"/>
            <person name="Cuomo C."/>
            <person name="de Hoog S."/>
            <person name="Gorbushina A."/>
            <person name="Stielow B."/>
            <person name="Teixiera M."/>
            <person name="Abouelleil A."/>
            <person name="Chapman S.B."/>
            <person name="Priest M."/>
            <person name="Young S.K."/>
            <person name="Wortman J."/>
            <person name="Nusbaum C."/>
            <person name="Birren B."/>
        </authorList>
    </citation>
    <scope>NUCLEOTIDE SEQUENCE [LARGE SCALE GENOMIC DNA]</scope>
    <source>
        <strain evidence="2 3">CBS 72588</strain>
    </source>
</reference>